<feature type="domain" description="PKD" evidence="2">
    <location>
        <begin position="60"/>
        <end position="140"/>
    </location>
</feature>
<dbReference type="PROSITE" id="PS50093">
    <property type="entry name" value="PKD"/>
    <property type="match status" value="1"/>
</dbReference>
<accession>A0A941EE12</accession>
<dbReference type="InterPro" id="IPR013783">
    <property type="entry name" value="Ig-like_fold"/>
</dbReference>
<dbReference type="EMBL" id="JAGSOH010000096">
    <property type="protein sequence ID" value="MBR7829701.1"/>
    <property type="molecule type" value="Genomic_DNA"/>
</dbReference>
<dbReference type="GO" id="GO:0005975">
    <property type="term" value="P:carbohydrate metabolic process"/>
    <property type="evidence" value="ECO:0007669"/>
    <property type="project" value="UniProtKB-ARBA"/>
</dbReference>
<feature type="signal peptide" evidence="1">
    <location>
        <begin position="1"/>
        <end position="24"/>
    </location>
</feature>
<dbReference type="RefSeq" id="WP_212520835.1">
    <property type="nucleotide sequence ID" value="NZ_JAGSOH010000096.1"/>
</dbReference>
<dbReference type="SUPFAM" id="SSF49299">
    <property type="entry name" value="PKD domain"/>
    <property type="match status" value="1"/>
</dbReference>
<reference evidence="3" key="1">
    <citation type="submission" date="2021-04" db="EMBL/GenBank/DDBJ databases">
        <title>Genome based classification of Actinospica acidithermotolerans sp. nov., an actinobacterium isolated from an Indonesian hot spring.</title>
        <authorList>
            <person name="Kusuma A.B."/>
            <person name="Putra K.E."/>
            <person name="Nafisah S."/>
            <person name="Loh J."/>
            <person name="Nouioui I."/>
            <person name="Goodfellow M."/>
        </authorList>
    </citation>
    <scope>NUCLEOTIDE SEQUENCE</scope>
    <source>
        <strain evidence="3">MGRD01-02</strain>
    </source>
</reference>
<name>A0A941EE12_9ACTN</name>
<keyword evidence="1" id="KW-0732">Signal</keyword>
<protein>
    <submittedName>
        <fullName evidence="3">PKD domain-containing protein</fullName>
    </submittedName>
</protein>
<dbReference type="AlphaFoldDB" id="A0A941EE12"/>
<feature type="chain" id="PRO_5039489877" evidence="1">
    <location>
        <begin position="25"/>
        <end position="517"/>
    </location>
</feature>
<evidence type="ECO:0000313" key="4">
    <source>
        <dbReference type="Proteomes" id="UP000676325"/>
    </source>
</evidence>
<sequence length="517" mass="52356">MSRRPLAALAAGATLTLVLSPALAEAATAAPHVVKYPGKAAPAPKATTFRAVSPRTTNGLTAAITATSSGARSFSYSATASTDTASTITSYTFDFGDGSNTVTNTTGTTSYEYTRAGTYTATVTVKDAAGTTDTATTSVTTTGSDYTPYGPARLLDTRNGTGEGGTPAKIASDTAVKLKIAGNGSIPAGVTAVTVNITPTNEASGGNIIAYADGATRPTTSNVNFGTGQTVAALATVQVGADGYIDLYNDSPGTIDLIADASGYYTHTSASGYTPITTARILDTRNGTGEGGTPAKIASDGTLTLTIEGADGGLLPSTGVTAVALNLTATTETNNGNIIAYPDNTTRPTTSNVNFSANTNIANYAIVPVGADGKIDLYNESYGTTNLIADVSGYFTATGTSSFVPVTPTRSLDTRTIVKGTVYADTAAQDPYLTLSSNNATAYAITATVTNTTGGGDLIIYPAGTSLPSTSNLNWNTGDTVANSFNAIPGPTGIYAYNQSNGTTDVIIDEYGYYTAN</sequence>
<keyword evidence="4" id="KW-1185">Reference proteome</keyword>
<gene>
    <name evidence="3" type="ORF">KDK95_25570</name>
</gene>
<dbReference type="SMART" id="SM00089">
    <property type="entry name" value="PKD"/>
    <property type="match status" value="1"/>
</dbReference>
<proteinExistence type="predicted"/>
<evidence type="ECO:0000256" key="1">
    <source>
        <dbReference type="SAM" id="SignalP"/>
    </source>
</evidence>
<dbReference type="InterPro" id="IPR022409">
    <property type="entry name" value="PKD/Chitinase_dom"/>
</dbReference>
<dbReference type="InterPro" id="IPR000601">
    <property type="entry name" value="PKD_dom"/>
</dbReference>
<dbReference type="Proteomes" id="UP000676325">
    <property type="component" value="Unassembled WGS sequence"/>
</dbReference>
<evidence type="ECO:0000313" key="3">
    <source>
        <dbReference type="EMBL" id="MBR7829701.1"/>
    </source>
</evidence>
<dbReference type="Gene3D" id="2.60.40.10">
    <property type="entry name" value="Immunoglobulins"/>
    <property type="match status" value="1"/>
</dbReference>
<evidence type="ECO:0000259" key="2">
    <source>
        <dbReference type="PROSITE" id="PS50093"/>
    </source>
</evidence>
<dbReference type="CDD" id="cd00146">
    <property type="entry name" value="PKD"/>
    <property type="match status" value="1"/>
</dbReference>
<organism evidence="3 4">
    <name type="scientific">Actinospica acidithermotolerans</name>
    <dbReference type="NCBI Taxonomy" id="2828514"/>
    <lineage>
        <taxon>Bacteria</taxon>
        <taxon>Bacillati</taxon>
        <taxon>Actinomycetota</taxon>
        <taxon>Actinomycetes</taxon>
        <taxon>Catenulisporales</taxon>
        <taxon>Actinospicaceae</taxon>
        <taxon>Actinospica</taxon>
    </lineage>
</organism>
<dbReference type="InterPro" id="IPR035986">
    <property type="entry name" value="PKD_dom_sf"/>
</dbReference>
<comment type="caution">
    <text evidence="3">The sequence shown here is derived from an EMBL/GenBank/DDBJ whole genome shotgun (WGS) entry which is preliminary data.</text>
</comment>
<dbReference type="Pfam" id="PF18911">
    <property type="entry name" value="PKD_4"/>
    <property type="match status" value="1"/>
</dbReference>